<dbReference type="SUPFAM" id="SSF51905">
    <property type="entry name" value="FAD/NAD(P)-binding domain"/>
    <property type="match status" value="1"/>
</dbReference>
<sequence>MSQNNDADVLIIGAGPSGAVAAAGLVRLGYKVLVLEKMHFPRFVIGESLLPSLMPMLDEVGLGDAVRAGGFQRKFGARFTWGECNVFIDFRDNFGNFNGEVYEVKRAEFDKLLIDAAEAQGVEVCYGQTVTDCQIDEKGVVLAVESENGEKYQVRGQFVLDASGYGRVLPRLLNLETPSDLKPRQVYSVHIRDKIDSANYDRDLITLATLPNDRQKWMWLIPFSDGTASTGVLGTPEEMECENPLAQIRAHADKVPYFKEILVNADWEIGAPVRCFKNFSANVKALCGERFALLGNAAEFLDPVFSSGVAIAVYSARLATQLLDRQFKGEQVDWQTAFEEEMRFGIRVFKTYVDGWYDGRFQDVIYSVKDSPDIRRYISSILAGYAWDRSNPFVVEPERRLNMVANAIREYGLAHP</sequence>
<dbReference type="OrthoDB" id="103324at2"/>
<name>A0A380MYV5_9GAMM</name>
<keyword evidence="3" id="KW-1185">Reference proteome</keyword>
<evidence type="ECO:0000313" key="2">
    <source>
        <dbReference type="EMBL" id="SUO97216.1"/>
    </source>
</evidence>
<feature type="domain" description="FAD-binding" evidence="1">
    <location>
        <begin position="6"/>
        <end position="230"/>
    </location>
</feature>
<proteinExistence type="predicted"/>
<evidence type="ECO:0000259" key="1">
    <source>
        <dbReference type="Pfam" id="PF01494"/>
    </source>
</evidence>
<dbReference type="InterPro" id="IPR002938">
    <property type="entry name" value="FAD-bd"/>
</dbReference>
<organism evidence="2 3">
    <name type="scientific">Suttonella ornithocola</name>
    <dbReference type="NCBI Taxonomy" id="279832"/>
    <lineage>
        <taxon>Bacteria</taxon>
        <taxon>Pseudomonadati</taxon>
        <taxon>Pseudomonadota</taxon>
        <taxon>Gammaproteobacteria</taxon>
        <taxon>Cardiobacteriales</taxon>
        <taxon>Cardiobacteriaceae</taxon>
        <taxon>Suttonella</taxon>
    </lineage>
</organism>
<dbReference type="PRINTS" id="PR00420">
    <property type="entry name" value="RNGMNOXGNASE"/>
</dbReference>
<dbReference type="PANTHER" id="PTHR43747">
    <property type="entry name" value="FAD-BINDING PROTEIN"/>
    <property type="match status" value="1"/>
</dbReference>
<dbReference type="Gene3D" id="3.50.50.60">
    <property type="entry name" value="FAD/NAD(P)-binding domain"/>
    <property type="match status" value="1"/>
</dbReference>
<gene>
    <name evidence="2" type="ORF">NCTC13337_02271</name>
</gene>
<dbReference type="GO" id="GO:0071949">
    <property type="term" value="F:FAD binding"/>
    <property type="evidence" value="ECO:0007669"/>
    <property type="project" value="InterPro"/>
</dbReference>
<dbReference type="PANTHER" id="PTHR43747:SF1">
    <property type="entry name" value="SLR1998 PROTEIN"/>
    <property type="match status" value="1"/>
</dbReference>
<dbReference type="EMBL" id="UHIC01000001">
    <property type="protein sequence ID" value="SUO97216.1"/>
    <property type="molecule type" value="Genomic_DNA"/>
</dbReference>
<protein>
    <submittedName>
        <fullName evidence="2">Geranylgeranyl reductase family</fullName>
    </submittedName>
</protein>
<accession>A0A380MYV5</accession>
<dbReference type="AlphaFoldDB" id="A0A380MYV5"/>
<dbReference type="InterPro" id="IPR036188">
    <property type="entry name" value="FAD/NAD-bd_sf"/>
</dbReference>
<dbReference type="InterPro" id="IPR050816">
    <property type="entry name" value="Flavin-dep_Halogenase_NPB"/>
</dbReference>
<dbReference type="RefSeq" id="WP_072575996.1">
    <property type="nucleotide sequence ID" value="NZ_LWHB01000041.1"/>
</dbReference>
<dbReference type="Proteomes" id="UP000254601">
    <property type="component" value="Unassembled WGS sequence"/>
</dbReference>
<dbReference type="Pfam" id="PF01494">
    <property type="entry name" value="FAD_binding_3"/>
    <property type="match status" value="1"/>
</dbReference>
<evidence type="ECO:0000313" key="3">
    <source>
        <dbReference type="Proteomes" id="UP000254601"/>
    </source>
</evidence>
<reference evidence="2 3" key="1">
    <citation type="submission" date="2018-06" db="EMBL/GenBank/DDBJ databases">
        <authorList>
            <consortium name="Pathogen Informatics"/>
            <person name="Doyle S."/>
        </authorList>
    </citation>
    <scope>NUCLEOTIDE SEQUENCE [LARGE SCALE GENOMIC DNA]</scope>
    <source>
        <strain evidence="2 3">NCTC13337</strain>
    </source>
</reference>